<gene>
    <name evidence="1" type="ORF">POM88_054254</name>
</gene>
<keyword evidence="2" id="KW-1185">Reference proteome</keyword>
<dbReference type="Proteomes" id="UP001237642">
    <property type="component" value="Unassembled WGS sequence"/>
</dbReference>
<reference evidence="1" key="1">
    <citation type="submission" date="2023-02" db="EMBL/GenBank/DDBJ databases">
        <title>Genome of toxic invasive species Heracleum sosnowskyi carries increased number of genes despite the absence of recent whole-genome duplications.</title>
        <authorList>
            <person name="Schelkunov M."/>
            <person name="Shtratnikova V."/>
            <person name="Makarenko M."/>
            <person name="Klepikova A."/>
            <person name="Omelchenko D."/>
            <person name="Novikova G."/>
            <person name="Obukhova E."/>
            <person name="Bogdanov V."/>
            <person name="Penin A."/>
            <person name="Logacheva M."/>
        </authorList>
    </citation>
    <scope>NUCLEOTIDE SEQUENCE</scope>
    <source>
        <strain evidence="1">Hsosn_3</strain>
        <tissue evidence="1">Leaf</tissue>
    </source>
</reference>
<evidence type="ECO:0000313" key="2">
    <source>
        <dbReference type="Proteomes" id="UP001237642"/>
    </source>
</evidence>
<accession>A0AAD8GNG8</accession>
<organism evidence="1 2">
    <name type="scientific">Heracleum sosnowskyi</name>
    <dbReference type="NCBI Taxonomy" id="360622"/>
    <lineage>
        <taxon>Eukaryota</taxon>
        <taxon>Viridiplantae</taxon>
        <taxon>Streptophyta</taxon>
        <taxon>Embryophyta</taxon>
        <taxon>Tracheophyta</taxon>
        <taxon>Spermatophyta</taxon>
        <taxon>Magnoliopsida</taxon>
        <taxon>eudicotyledons</taxon>
        <taxon>Gunneridae</taxon>
        <taxon>Pentapetalae</taxon>
        <taxon>asterids</taxon>
        <taxon>campanulids</taxon>
        <taxon>Apiales</taxon>
        <taxon>Apiaceae</taxon>
        <taxon>Apioideae</taxon>
        <taxon>apioid superclade</taxon>
        <taxon>Tordylieae</taxon>
        <taxon>Tordyliinae</taxon>
        <taxon>Heracleum</taxon>
    </lineage>
</organism>
<dbReference type="EMBL" id="JAUIZM010000031">
    <property type="protein sequence ID" value="KAK1351567.1"/>
    <property type="molecule type" value="Genomic_DNA"/>
</dbReference>
<dbReference type="InterPro" id="IPR046849">
    <property type="entry name" value="E2_motif"/>
</dbReference>
<name>A0AAD8GNG8_9APIA</name>
<reference evidence="1" key="2">
    <citation type="submission" date="2023-05" db="EMBL/GenBank/DDBJ databases">
        <authorList>
            <person name="Schelkunov M.I."/>
        </authorList>
    </citation>
    <scope>NUCLEOTIDE SEQUENCE</scope>
    <source>
        <strain evidence="1">Hsosn_3</strain>
        <tissue evidence="1">Leaf</tissue>
    </source>
</reference>
<sequence length="154" mass="17623">MKEVDGTVHELLVRDTSHPFSEKIYAKLDNITEELKAASYIPTTEFVLFDIYVWISYALRFSIIVQGYARISPKEEVRKAGISFSDWDTAGLSSDPETFSTRFQNGPCLELLAVSFLSSWPVMVSSLGKPRLLLKEKHAYDEEYYLASEPYQHD</sequence>
<evidence type="ECO:0000313" key="1">
    <source>
        <dbReference type="EMBL" id="KAK1351567.1"/>
    </source>
</evidence>
<dbReference type="Pfam" id="PF20430">
    <property type="entry name" value="Eplus_motif"/>
    <property type="match status" value="1"/>
</dbReference>
<protein>
    <submittedName>
        <fullName evidence="1">Uncharacterized protein</fullName>
    </submittedName>
</protein>
<dbReference type="AlphaFoldDB" id="A0AAD8GNG8"/>
<comment type="caution">
    <text evidence="1">The sequence shown here is derived from an EMBL/GenBank/DDBJ whole genome shotgun (WGS) entry which is preliminary data.</text>
</comment>
<proteinExistence type="predicted"/>